<comment type="caution">
    <text evidence="1">The sequence shown here is derived from an EMBL/GenBank/DDBJ whole genome shotgun (WGS) entry which is preliminary data.</text>
</comment>
<dbReference type="PANTHER" id="PTHR46586">
    <property type="entry name" value="ANKYRIN REPEAT-CONTAINING PROTEIN"/>
    <property type="match status" value="1"/>
</dbReference>
<proteinExistence type="predicted"/>
<dbReference type="EMBL" id="JAACNO010000758">
    <property type="protein sequence ID" value="KAF4145202.1"/>
    <property type="molecule type" value="Genomic_DNA"/>
</dbReference>
<dbReference type="InterPro" id="IPR002110">
    <property type="entry name" value="Ankyrin_rpt"/>
</dbReference>
<organism evidence="1 2">
    <name type="scientific">Phytophthora infestans</name>
    <name type="common">Potato late blight agent</name>
    <name type="synonym">Botrytis infestans</name>
    <dbReference type="NCBI Taxonomy" id="4787"/>
    <lineage>
        <taxon>Eukaryota</taxon>
        <taxon>Sar</taxon>
        <taxon>Stramenopiles</taxon>
        <taxon>Oomycota</taxon>
        <taxon>Peronosporomycetes</taxon>
        <taxon>Peronosporales</taxon>
        <taxon>Peronosporaceae</taxon>
        <taxon>Phytophthora</taxon>
    </lineage>
</organism>
<protein>
    <submittedName>
        <fullName evidence="1">Ankyrin repeats domain-containing protein</fullName>
    </submittedName>
</protein>
<dbReference type="Proteomes" id="UP000704712">
    <property type="component" value="Unassembled WGS sequence"/>
</dbReference>
<dbReference type="AlphaFoldDB" id="A0A8S9V1C3"/>
<evidence type="ECO:0000313" key="1">
    <source>
        <dbReference type="EMBL" id="KAF4145202.1"/>
    </source>
</evidence>
<dbReference type="SUPFAM" id="SSF48403">
    <property type="entry name" value="Ankyrin repeat"/>
    <property type="match status" value="2"/>
</dbReference>
<evidence type="ECO:0000313" key="2">
    <source>
        <dbReference type="Proteomes" id="UP000704712"/>
    </source>
</evidence>
<dbReference type="Pfam" id="PF12796">
    <property type="entry name" value="Ank_2"/>
    <property type="match status" value="2"/>
</dbReference>
<dbReference type="Gene3D" id="1.25.40.20">
    <property type="entry name" value="Ankyrin repeat-containing domain"/>
    <property type="match status" value="3"/>
</dbReference>
<gene>
    <name evidence="1" type="ORF">GN958_ATG05603</name>
</gene>
<accession>A0A8S9V1C3</accession>
<dbReference type="InterPro" id="IPR052050">
    <property type="entry name" value="SecEffector_AnkRepeat"/>
</dbReference>
<dbReference type="PANTHER" id="PTHR46586:SF3">
    <property type="entry name" value="ANKYRIN REPEAT-CONTAINING PROTEIN"/>
    <property type="match status" value="1"/>
</dbReference>
<name>A0A8S9V1C3_PHYIN</name>
<dbReference type="SMART" id="SM00248">
    <property type="entry name" value="ANK"/>
    <property type="match status" value="7"/>
</dbReference>
<reference evidence="1" key="1">
    <citation type="submission" date="2020-03" db="EMBL/GenBank/DDBJ databases">
        <title>Hybrid Assembly of Korean Phytophthora infestans isolates.</title>
        <authorList>
            <person name="Prokchorchik M."/>
            <person name="Lee Y."/>
            <person name="Seo J."/>
            <person name="Cho J.-H."/>
            <person name="Park Y.-E."/>
            <person name="Jang D.-C."/>
            <person name="Im J.-S."/>
            <person name="Choi J.-G."/>
            <person name="Park H.-J."/>
            <person name="Lee G.-B."/>
            <person name="Lee Y.-G."/>
            <person name="Hong S.-Y."/>
            <person name="Cho K."/>
            <person name="Sohn K.H."/>
        </authorList>
    </citation>
    <scope>NUCLEOTIDE SEQUENCE</scope>
    <source>
        <strain evidence="1">KR_2_A2</strain>
    </source>
</reference>
<sequence>MTLEEACSTGRVRLLDWIWASSCTSEADRVAQWTLTNYLRSDPRYYRYQFSQSMDTAAGRGELEVVRWLFSHFSGCEATVGVVGAAVKAGHLSVVQLLWTLFSEARHTGKERTSDCVIIDDKGRILDEKLYGEFFERGGSDNIVCWADRIVLLAAENGHCDMVRWLCENTVEEQERSGDNYYQVMKHVLKLGSDDLFKVLLPPGRCVLDYAKSCPRKEIVQLMLDCGYLRRDADAAVAAIKDLAGGGHLELMQQIALLHPLLQAECLPCFPQCWVANWRIALTDSCKSGHLECVKWLFQHPMRIRVIELIRKRGFHNDIISSAAGEGHWKVVQYLCEKRFTNDYFPPLELAIRNGHVQCVEVLLRLIIKKKTQWPHEYPIDIAAQHGQLEVVQFLWKFRPHGVNQGREESSFDDAWWSQSHNVALWAARSGNLELVKWLHINGIESWGKCVMDAAAGAGHLHIVKWLHYNRNEGCTKWAMHAAAEHGHLRVVQWLHSNRDEGCTRDTLHAAAKTKHFDVVKWLHTNKRELRTYAPNAMVHDIFCYGDLRIVSWAHSQFPEHTPKELNEVLRIWETCKFETLLFLDAHSPQCIDMQSAEEIRDRIRSCSSSGERRRLLEWQISKLPEKRRRWQELNVS</sequence>
<dbReference type="InterPro" id="IPR036770">
    <property type="entry name" value="Ankyrin_rpt-contain_sf"/>
</dbReference>